<reference evidence="1" key="1">
    <citation type="submission" date="2021-04" db="EMBL/GenBank/DDBJ databases">
        <title>Genome sequence of Woronichinia naegeliana from Washington state freshwater lake bloom.</title>
        <authorList>
            <person name="Dreher T.W."/>
        </authorList>
    </citation>
    <scope>NUCLEOTIDE SEQUENCE</scope>
    <source>
        <strain evidence="1">WA131</strain>
    </source>
</reference>
<dbReference type="Proteomes" id="UP001065613">
    <property type="component" value="Chromosome"/>
</dbReference>
<evidence type="ECO:0000313" key="1">
    <source>
        <dbReference type="EMBL" id="UXE61335.1"/>
    </source>
</evidence>
<proteinExistence type="predicted"/>
<protein>
    <recommendedName>
        <fullName evidence="2">Glycosyltransferase</fullName>
    </recommendedName>
</protein>
<gene>
    <name evidence="1" type="ORF">KA717_39325</name>
</gene>
<dbReference type="SUPFAM" id="SSF53756">
    <property type="entry name" value="UDP-Glycosyltransferase/glycogen phosphorylase"/>
    <property type="match status" value="1"/>
</dbReference>
<dbReference type="KEGG" id="wna:KA717_39325"/>
<organism evidence="1">
    <name type="scientific">Woronichinia naegeliana WA131</name>
    <dbReference type="NCBI Taxonomy" id="2824559"/>
    <lineage>
        <taxon>Bacteria</taxon>
        <taxon>Bacillati</taxon>
        <taxon>Cyanobacteriota</taxon>
        <taxon>Cyanophyceae</taxon>
        <taxon>Synechococcales</taxon>
        <taxon>Coelosphaeriaceae</taxon>
        <taxon>Woronichinia</taxon>
    </lineage>
</organism>
<dbReference type="AlphaFoldDB" id="A0A977KZN3"/>
<dbReference type="EMBL" id="CP073041">
    <property type="protein sequence ID" value="UXE61335.1"/>
    <property type="molecule type" value="Genomic_DNA"/>
</dbReference>
<sequence>MTQQDNGQPRFVSLIPNLMGGEGHIIPYHEAVCQAVQTLGWEHQALIPAISPQTPKIDHLPCHWQPCLLPTDLEAEGSAIAKLGRLTEAIKLGISIAQYFQQPGLDRDRPTIIFLERFIHLQLFSLAIALWLMPCQHLQVWLLYRRDVHQDKTRPFYKFLHFFIKQRLPSQHLQFLTDSEPLQTALCQYFQIPMTVMPIPHTDWREDAVEKQEEVTDKILCWWPGSPRSEKGWEIIKRLNQASIHDRDKICNKICLVAAESAELQTSNPSQSSILIKTIPDRLSREQYNHWLALSHIILLPYDAEAYRERTSGIFTEAIIAGKIPLVTSATWMAKALQKYHLEALILTGESLQEIVDQIWEVANNSGIQAKILTMQADFQAFHNPENYAQTLKAIFDSTKV</sequence>
<evidence type="ECO:0008006" key="2">
    <source>
        <dbReference type="Google" id="ProtNLM"/>
    </source>
</evidence>
<accession>A0A977KZN3</accession>
<name>A0A977KZN3_9CYAN</name>